<protein>
    <submittedName>
        <fullName evidence="2">DUF2884 family protein</fullName>
    </submittedName>
</protein>
<accession>A0A502CG01</accession>
<dbReference type="Pfam" id="PF11101">
    <property type="entry name" value="DUF2884"/>
    <property type="match status" value="1"/>
</dbReference>
<organism evidence="2 3">
    <name type="scientific">Rhodanobacter glycinis</name>
    <dbReference type="NCBI Taxonomy" id="582702"/>
    <lineage>
        <taxon>Bacteria</taxon>
        <taxon>Pseudomonadati</taxon>
        <taxon>Pseudomonadota</taxon>
        <taxon>Gammaproteobacteria</taxon>
        <taxon>Lysobacterales</taxon>
        <taxon>Rhodanobacteraceae</taxon>
        <taxon>Rhodanobacter</taxon>
    </lineage>
</organism>
<keyword evidence="3" id="KW-1185">Reference proteome</keyword>
<dbReference type="EMBL" id="RCZO01000001">
    <property type="protein sequence ID" value="TPG11632.1"/>
    <property type="molecule type" value="Genomic_DNA"/>
</dbReference>
<dbReference type="AlphaFoldDB" id="A0A502CG01"/>
<proteinExistence type="predicted"/>
<gene>
    <name evidence="2" type="ORF">EAH88_03775</name>
</gene>
<comment type="caution">
    <text evidence="2">The sequence shown here is derived from an EMBL/GenBank/DDBJ whole genome shotgun (WGS) entry which is preliminary data.</text>
</comment>
<evidence type="ECO:0000256" key="1">
    <source>
        <dbReference type="SAM" id="MobiDB-lite"/>
    </source>
</evidence>
<dbReference type="InterPro" id="IPR021307">
    <property type="entry name" value="DUF2884"/>
</dbReference>
<sequence>MAGHDGWPMPWRWRRAHRDSVGRASGSGRRHGDTLMRKTLSLLTLAVGMAFAVQAQARGLHFDNDQCGFTTRYDVRVNADGIAFDHEGDQPASVFMHNGHLRVDGRQLALSGADADRLRQYENQVRALLPEVAGIVREGLDIGFSAMTTVATTFAENGEEREQLLDRLSRKHAAALRQVDQGIGSGVWKQHDVTAVIEDGVQSAVSEMAGTVTANAVKAALSGDEAKVAALEARADSLDKTIDREVDARADRLGERAQALCPKLTELERLQQQFQFRLGDGSRLQLLSRESEHDDKAGLATDKVAGR</sequence>
<reference evidence="2 3" key="1">
    <citation type="journal article" date="2019" name="Environ. Microbiol.">
        <title>Species interactions and distinct microbial communities in high Arctic permafrost affected cryosols are associated with the CH4 and CO2 gas fluxes.</title>
        <authorList>
            <person name="Altshuler I."/>
            <person name="Hamel J."/>
            <person name="Turney S."/>
            <person name="Magnuson E."/>
            <person name="Levesque R."/>
            <person name="Greer C."/>
            <person name="Whyte L.G."/>
        </authorList>
    </citation>
    <scope>NUCLEOTIDE SEQUENCE [LARGE SCALE GENOMIC DNA]</scope>
    <source>
        <strain evidence="2 3">S13Y</strain>
    </source>
</reference>
<name>A0A502CG01_9GAMM</name>
<evidence type="ECO:0000313" key="3">
    <source>
        <dbReference type="Proteomes" id="UP000319486"/>
    </source>
</evidence>
<dbReference type="Proteomes" id="UP000319486">
    <property type="component" value="Unassembled WGS sequence"/>
</dbReference>
<feature type="region of interest" description="Disordered" evidence="1">
    <location>
        <begin position="287"/>
        <end position="307"/>
    </location>
</feature>
<evidence type="ECO:0000313" key="2">
    <source>
        <dbReference type="EMBL" id="TPG11632.1"/>
    </source>
</evidence>